<dbReference type="RefSeq" id="WP_274838451.1">
    <property type="nucleotide sequence ID" value="NZ_JARCJE010000009.1"/>
</dbReference>
<gene>
    <name evidence="6" type="ORF">PXK24_18495</name>
</gene>
<sequence length="236" mass="25013">MKPIIYNKIPRIDPVLVERARSISVADLHEGLGGIVGRQCLMLPAMRPMFPQARICGQAITSYNYPGDNLMLHVAAKVAEEGDVVVATNGGSAQGALWGDMITFYAKLKGLGGAVIDGAARDSSRISELDFPVFSTAISVSHPEKRGPGAVNVPIVMAGVTVHPGDLICADADGVLVIPPKHLEAALSNAEARAAKESAFREELKAGKTMFELLNLQADLDQAGVQCVDHCWSEQG</sequence>
<feature type="binding site" evidence="5">
    <location>
        <position position="121"/>
    </location>
    <ligand>
        <name>substrate</name>
    </ligand>
</feature>
<dbReference type="NCBIfam" id="NF006731">
    <property type="entry name" value="PRK09262.1"/>
    <property type="match status" value="1"/>
</dbReference>
<comment type="cofactor">
    <cofactor evidence="5">
        <name>Mg(2+)</name>
        <dbReference type="ChEBI" id="CHEBI:18420"/>
    </cofactor>
</comment>
<dbReference type="Gene3D" id="3.50.30.40">
    <property type="entry name" value="Ribonuclease E inhibitor RraA/RraA-like"/>
    <property type="match status" value="1"/>
</dbReference>
<evidence type="ECO:0000256" key="1">
    <source>
        <dbReference type="ARBA" id="ARBA00001968"/>
    </source>
</evidence>
<dbReference type="Pfam" id="PF03737">
    <property type="entry name" value="RraA-like"/>
    <property type="match status" value="1"/>
</dbReference>
<proteinExistence type="predicted"/>
<evidence type="ECO:0000256" key="2">
    <source>
        <dbReference type="ARBA" id="ARBA00016549"/>
    </source>
</evidence>
<dbReference type="CDD" id="cd16841">
    <property type="entry name" value="RraA_family"/>
    <property type="match status" value="1"/>
</dbReference>
<dbReference type="AlphaFoldDB" id="A0ABD4XDS0"/>
<comment type="cofactor">
    <cofactor evidence="1">
        <name>a divalent metal cation</name>
        <dbReference type="ChEBI" id="CHEBI:60240"/>
    </cofactor>
</comment>
<keyword evidence="5" id="KW-0460">Magnesium</keyword>
<dbReference type="PANTHER" id="PTHR33254">
    <property type="entry name" value="4-HYDROXY-4-METHYL-2-OXOGLUTARATE ALDOLASE 3-RELATED"/>
    <property type="match status" value="1"/>
</dbReference>
<feature type="binding site" evidence="5">
    <location>
        <begin position="99"/>
        <end position="102"/>
    </location>
    <ligand>
        <name>substrate</name>
    </ligand>
</feature>
<comment type="caution">
    <text evidence="6">The sequence shown here is derived from an EMBL/GenBank/DDBJ whole genome shotgun (WGS) entry which is preliminary data.</text>
</comment>
<keyword evidence="5" id="KW-0479">Metal-binding</keyword>
<dbReference type="Proteomes" id="UP001218364">
    <property type="component" value="Unassembled WGS sequence"/>
</dbReference>
<dbReference type="EMBL" id="JARCJK010000012">
    <property type="protein sequence ID" value="MDE4167688.1"/>
    <property type="molecule type" value="Genomic_DNA"/>
</dbReference>
<accession>A0ABD4XDS0</accession>
<dbReference type="SUPFAM" id="SSF89562">
    <property type="entry name" value="RraA-like"/>
    <property type="match status" value="1"/>
</dbReference>
<name>A0ABD4XDS0_9RHOB</name>
<protein>
    <recommendedName>
        <fullName evidence="2">Putative 4-hydroxy-4-methyl-2-oxoglutarate aldolase</fullName>
    </recommendedName>
    <alternativeName>
        <fullName evidence="3">Regulator of ribonuclease activity homolog</fullName>
    </alternativeName>
    <alternativeName>
        <fullName evidence="4">RraA-like protein</fullName>
    </alternativeName>
</protein>
<reference evidence="6 7" key="1">
    <citation type="submission" date="2023-02" db="EMBL/GenBank/DDBJ databases">
        <title>Population genomics of bacteria associated with diatom.</title>
        <authorList>
            <person name="Xie J."/>
            <person name="Wang H."/>
        </authorList>
    </citation>
    <scope>NUCLEOTIDE SEQUENCE [LARGE SCALE GENOMIC DNA]</scope>
    <source>
        <strain evidence="6 7">PT47_8</strain>
    </source>
</reference>
<feature type="binding site" evidence="5">
    <location>
        <position position="122"/>
    </location>
    <ligand>
        <name>Mg(2+)</name>
        <dbReference type="ChEBI" id="CHEBI:18420"/>
    </ligand>
</feature>
<dbReference type="InterPro" id="IPR005493">
    <property type="entry name" value="RraA/RraA-like"/>
</dbReference>
<dbReference type="InterPro" id="IPR036704">
    <property type="entry name" value="RraA/RraA-like_sf"/>
</dbReference>
<evidence type="ECO:0000256" key="3">
    <source>
        <dbReference type="ARBA" id="ARBA00029596"/>
    </source>
</evidence>
<dbReference type="PANTHER" id="PTHR33254:SF4">
    <property type="entry name" value="4-HYDROXY-4-METHYL-2-OXOGLUTARATE ALDOLASE 3-RELATED"/>
    <property type="match status" value="1"/>
</dbReference>
<evidence type="ECO:0000313" key="6">
    <source>
        <dbReference type="EMBL" id="MDE4167688.1"/>
    </source>
</evidence>
<evidence type="ECO:0000256" key="5">
    <source>
        <dbReference type="PIRSR" id="PIRSR605493-1"/>
    </source>
</evidence>
<evidence type="ECO:0000256" key="4">
    <source>
        <dbReference type="ARBA" id="ARBA00030169"/>
    </source>
</evidence>
<evidence type="ECO:0000313" key="7">
    <source>
        <dbReference type="Proteomes" id="UP001218364"/>
    </source>
</evidence>
<organism evidence="6 7">
    <name type="scientific">Phaeobacter gallaeciensis</name>
    <dbReference type="NCBI Taxonomy" id="60890"/>
    <lineage>
        <taxon>Bacteria</taxon>
        <taxon>Pseudomonadati</taxon>
        <taxon>Pseudomonadota</taxon>
        <taxon>Alphaproteobacteria</taxon>
        <taxon>Rhodobacterales</taxon>
        <taxon>Roseobacteraceae</taxon>
        <taxon>Phaeobacter</taxon>
    </lineage>
</organism>